<protein>
    <submittedName>
        <fullName evidence="1">Uncharacterized protein</fullName>
    </submittedName>
</protein>
<organism evidence="1">
    <name type="scientific">Fagus sylvatica</name>
    <name type="common">Beechnut</name>
    <dbReference type="NCBI Taxonomy" id="28930"/>
    <lineage>
        <taxon>Eukaryota</taxon>
        <taxon>Viridiplantae</taxon>
        <taxon>Streptophyta</taxon>
        <taxon>Embryophyta</taxon>
        <taxon>Tracheophyta</taxon>
        <taxon>Spermatophyta</taxon>
        <taxon>Magnoliopsida</taxon>
        <taxon>eudicotyledons</taxon>
        <taxon>Gunneridae</taxon>
        <taxon>Pentapetalae</taxon>
        <taxon>rosids</taxon>
        <taxon>fabids</taxon>
        <taxon>Fagales</taxon>
        <taxon>Fagaceae</taxon>
        <taxon>Fagus</taxon>
    </lineage>
</organism>
<proteinExistence type="predicted"/>
<evidence type="ECO:0000313" key="1">
    <source>
        <dbReference type="EMBL" id="SPD26240.1"/>
    </source>
</evidence>
<dbReference type="Gene3D" id="1.10.110.10">
    <property type="entry name" value="Plant lipid-transfer and hydrophobic proteins"/>
    <property type="match status" value="1"/>
</dbReference>
<accession>A0A2N9IQ12</accession>
<name>A0A2N9IQ12_FAGSY</name>
<dbReference type="InterPro" id="IPR036312">
    <property type="entry name" value="Bifun_inhib/LTP/seed_sf"/>
</dbReference>
<reference evidence="1" key="1">
    <citation type="submission" date="2018-02" db="EMBL/GenBank/DDBJ databases">
        <authorList>
            <person name="Cohen D.B."/>
            <person name="Kent A.D."/>
        </authorList>
    </citation>
    <scope>NUCLEOTIDE SEQUENCE</scope>
</reference>
<dbReference type="EMBL" id="OIVN01006149">
    <property type="protein sequence ID" value="SPD26240.1"/>
    <property type="molecule type" value="Genomic_DNA"/>
</dbReference>
<gene>
    <name evidence="1" type="ORF">FSB_LOCUS54122</name>
</gene>
<dbReference type="AlphaFoldDB" id="A0A2N9IQ12"/>
<sequence>MYCCKLYDRAVGLWERSEVVASKAFGRGYLMVPSVGILGLMMLCLDRVSMGCVEGGCEIMVEYGVRDKGECGLGEASGGEFGEEDIRFSVFEDGLRPGCIGGTVGWVWVRLRVRVEAGVACWTRLRVMQLLESLVDCSGYLANRPIKRIILSSTPPASIGIKVRATTTTIGIKVGGGTAITTSMGGIPFVDEVDTNIGEINRRLMLCETELMIEHVTIRSSRDMGGDESTDYQLVLRLPEMKIGIEVRLAGFSGCQGKELRWRGLGAIDETKQILPLQAQPGQDPCGDMSLDVMPCMYFLQGYEPASSWACVISLSLEDLNEIAKQKGGQHRICQCIDFLAKLHDHGELTPSSIASL</sequence>